<feature type="transmembrane region" description="Helical" evidence="6">
    <location>
        <begin position="124"/>
        <end position="146"/>
    </location>
</feature>
<name>A0AA88R430_9ASTE</name>
<dbReference type="PANTHER" id="PTHR31218">
    <property type="entry name" value="WAT1-RELATED PROTEIN"/>
    <property type="match status" value="1"/>
</dbReference>
<feature type="transmembrane region" description="Helical" evidence="6">
    <location>
        <begin position="49"/>
        <end position="68"/>
    </location>
</feature>
<evidence type="ECO:0000313" key="8">
    <source>
        <dbReference type="EMBL" id="KAK2974990.1"/>
    </source>
</evidence>
<comment type="caution">
    <text evidence="8">The sequence shown here is derived from an EMBL/GenBank/DDBJ whole genome shotgun (WGS) entry which is preliminary data.</text>
</comment>
<dbReference type="EMBL" id="JAVXUO010002260">
    <property type="protein sequence ID" value="KAK2974990.1"/>
    <property type="molecule type" value="Genomic_DNA"/>
</dbReference>
<feature type="transmembrane region" description="Helical" evidence="6">
    <location>
        <begin position="88"/>
        <end position="112"/>
    </location>
</feature>
<sequence>MVESVPSSKRGLAEDVALIAGLVAMQFMIAGNSVALSYFMSLGLHPSSLIIPSAFATFLVLSPIATYFERVTLFQSLLLKGINLTSPAMATAMPNLAPGLIFLFAWAFGYNFEKVKPNCMYSKIKIVGTLLCVVGAVTMSLSQSFMNGHLAKEDGLSSPSPPADDHNMFDEQKIIGCIYLLASVLVLSGSVVLQASTLMEFPAPISLCAITSLIGAVLTLVVELIQGHHIETGWPLLSVHELIGYSLLAGTVTGACLSFNGWALKKRGPVLVSMFNPIGTVLSVIFSIFTGDSIGLGSIFGMLLMFTGLYFVLWAKRKEGIPLEDFNSASKSESDAEKPLLS</sequence>
<dbReference type="AlphaFoldDB" id="A0AA88R430"/>
<evidence type="ECO:0000259" key="7">
    <source>
        <dbReference type="Pfam" id="PF00892"/>
    </source>
</evidence>
<evidence type="ECO:0000256" key="4">
    <source>
        <dbReference type="ARBA" id="ARBA00022989"/>
    </source>
</evidence>
<organism evidence="8 9">
    <name type="scientific">Escallonia rubra</name>
    <dbReference type="NCBI Taxonomy" id="112253"/>
    <lineage>
        <taxon>Eukaryota</taxon>
        <taxon>Viridiplantae</taxon>
        <taxon>Streptophyta</taxon>
        <taxon>Embryophyta</taxon>
        <taxon>Tracheophyta</taxon>
        <taxon>Spermatophyta</taxon>
        <taxon>Magnoliopsida</taxon>
        <taxon>eudicotyledons</taxon>
        <taxon>Gunneridae</taxon>
        <taxon>Pentapetalae</taxon>
        <taxon>asterids</taxon>
        <taxon>campanulids</taxon>
        <taxon>Escalloniales</taxon>
        <taxon>Escalloniaceae</taxon>
        <taxon>Escallonia</taxon>
    </lineage>
</organism>
<comment type="similarity">
    <text evidence="2 6">Belongs to the drug/metabolite transporter (DMT) superfamily. Plant drug/metabolite exporter (P-DME) (TC 2.A.7.4) family.</text>
</comment>
<dbReference type="InterPro" id="IPR030184">
    <property type="entry name" value="WAT1-related"/>
</dbReference>
<dbReference type="Pfam" id="PF00892">
    <property type="entry name" value="EamA"/>
    <property type="match status" value="1"/>
</dbReference>
<keyword evidence="3 6" id="KW-0812">Transmembrane</keyword>
<dbReference type="Proteomes" id="UP001187471">
    <property type="component" value="Unassembled WGS sequence"/>
</dbReference>
<gene>
    <name evidence="8" type="ORF">RJ640_012856</name>
</gene>
<feature type="transmembrane region" description="Helical" evidence="6">
    <location>
        <begin position="205"/>
        <end position="222"/>
    </location>
</feature>
<proteinExistence type="inferred from homology"/>
<feature type="transmembrane region" description="Helical" evidence="6">
    <location>
        <begin position="16"/>
        <end position="37"/>
    </location>
</feature>
<feature type="transmembrane region" description="Helical" evidence="6">
    <location>
        <begin position="295"/>
        <end position="315"/>
    </location>
</feature>
<protein>
    <recommendedName>
        <fullName evidence="6">WAT1-related protein</fullName>
    </recommendedName>
</protein>
<dbReference type="GO" id="GO:0022857">
    <property type="term" value="F:transmembrane transporter activity"/>
    <property type="evidence" value="ECO:0007669"/>
    <property type="project" value="InterPro"/>
</dbReference>
<comment type="subcellular location">
    <subcellularLocation>
        <location evidence="1 6">Membrane</location>
        <topology evidence="1 6">Multi-pass membrane protein</topology>
    </subcellularLocation>
</comment>
<keyword evidence="4 6" id="KW-1133">Transmembrane helix</keyword>
<evidence type="ECO:0000256" key="1">
    <source>
        <dbReference type="ARBA" id="ARBA00004141"/>
    </source>
</evidence>
<evidence type="ECO:0000313" key="9">
    <source>
        <dbReference type="Proteomes" id="UP001187471"/>
    </source>
</evidence>
<dbReference type="InterPro" id="IPR000620">
    <property type="entry name" value="EamA_dom"/>
</dbReference>
<evidence type="ECO:0000256" key="3">
    <source>
        <dbReference type="ARBA" id="ARBA00022692"/>
    </source>
</evidence>
<dbReference type="GO" id="GO:0016020">
    <property type="term" value="C:membrane"/>
    <property type="evidence" value="ECO:0007669"/>
    <property type="project" value="UniProtKB-SubCell"/>
</dbReference>
<feature type="transmembrane region" description="Helical" evidence="6">
    <location>
        <begin position="242"/>
        <end position="263"/>
    </location>
</feature>
<evidence type="ECO:0000256" key="2">
    <source>
        <dbReference type="ARBA" id="ARBA00007635"/>
    </source>
</evidence>
<evidence type="ECO:0000256" key="6">
    <source>
        <dbReference type="RuleBase" id="RU363077"/>
    </source>
</evidence>
<reference evidence="8" key="1">
    <citation type="submission" date="2022-12" db="EMBL/GenBank/DDBJ databases">
        <title>Draft genome assemblies for two species of Escallonia (Escalloniales).</title>
        <authorList>
            <person name="Chanderbali A."/>
            <person name="Dervinis C."/>
            <person name="Anghel I."/>
            <person name="Soltis D."/>
            <person name="Soltis P."/>
            <person name="Zapata F."/>
        </authorList>
    </citation>
    <scope>NUCLEOTIDE SEQUENCE</scope>
    <source>
        <strain evidence="8">UCBG92.1500</strain>
        <tissue evidence="8">Leaf</tissue>
    </source>
</reference>
<feature type="domain" description="EamA" evidence="7">
    <location>
        <begin position="175"/>
        <end position="313"/>
    </location>
</feature>
<accession>A0AA88R430</accession>
<feature type="transmembrane region" description="Helical" evidence="6">
    <location>
        <begin position="173"/>
        <end position="193"/>
    </location>
</feature>
<dbReference type="InterPro" id="IPR037185">
    <property type="entry name" value="EmrE-like"/>
</dbReference>
<dbReference type="SUPFAM" id="SSF103481">
    <property type="entry name" value="Multidrug resistance efflux transporter EmrE"/>
    <property type="match status" value="1"/>
</dbReference>
<keyword evidence="5 6" id="KW-0472">Membrane</keyword>
<feature type="transmembrane region" description="Helical" evidence="6">
    <location>
        <begin position="270"/>
        <end position="289"/>
    </location>
</feature>
<evidence type="ECO:0000256" key="5">
    <source>
        <dbReference type="ARBA" id="ARBA00023136"/>
    </source>
</evidence>
<keyword evidence="9" id="KW-1185">Reference proteome</keyword>